<proteinExistence type="inferred from homology"/>
<evidence type="ECO:0000256" key="1">
    <source>
        <dbReference type="ARBA" id="ARBA00004123"/>
    </source>
</evidence>
<dbReference type="GO" id="GO:0005681">
    <property type="term" value="C:spliceosomal complex"/>
    <property type="evidence" value="ECO:0007669"/>
    <property type="project" value="TreeGrafter"/>
</dbReference>
<comment type="caution">
    <text evidence="5">The sequence shown here is derived from an EMBL/GenBank/DDBJ whole genome shotgun (WGS) entry which is preliminary data.</text>
</comment>
<evidence type="ECO:0000313" key="5">
    <source>
        <dbReference type="EMBL" id="OLY77989.1"/>
    </source>
</evidence>
<dbReference type="OrthoDB" id="5627at2759"/>
<comment type="similarity">
    <text evidence="2">Belongs to the TLS1 family.</text>
</comment>
<dbReference type="STRING" id="133383.A0A1R0GM93"/>
<organism evidence="5 6">
    <name type="scientific">Smittium mucronatum</name>
    <dbReference type="NCBI Taxonomy" id="133383"/>
    <lineage>
        <taxon>Eukaryota</taxon>
        <taxon>Fungi</taxon>
        <taxon>Fungi incertae sedis</taxon>
        <taxon>Zoopagomycota</taxon>
        <taxon>Kickxellomycotina</taxon>
        <taxon>Harpellomycetes</taxon>
        <taxon>Harpellales</taxon>
        <taxon>Legeriomycetaceae</taxon>
        <taxon>Smittium</taxon>
    </lineage>
</organism>
<name>A0A1R0GM93_9FUNG</name>
<keyword evidence="3" id="KW-0539">Nucleus</keyword>
<keyword evidence="6" id="KW-1185">Reference proteome</keyword>
<evidence type="ECO:0000256" key="2">
    <source>
        <dbReference type="ARBA" id="ARBA00007643"/>
    </source>
</evidence>
<evidence type="ECO:0000256" key="4">
    <source>
        <dbReference type="SAM" id="MobiDB-lite"/>
    </source>
</evidence>
<dbReference type="PANTHER" id="PTHR13486">
    <property type="entry name" value="TELOMERE LENGTH AND SILENCING PROTEIN 1 TLS1 FAMILY MEMBER"/>
    <property type="match status" value="1"/>
</dbReference>
<accession>A0A1R0GM93</accession>
<dbReference type="PANTHER" id="PTHR13486:SF2">
    <property type="entry name" value="SPLICING FACTOR C9ORF78"/>
    <property type="match status" value="1"/>
</dbReference>
<evidence type="ECO:0000256" key="3">
    <source>
        <dbReference type="ARBA" id="ARBA00023242"/>
    </source>
</evidence>
<protein>
    <submittedName>
        <fullName evidence="5">Uncharacterized protein</fullName>
    </submittedName>
</protein>
<feature type="region of interest" description="Disordered" evidence="4">
    <location>
        <begin position="74"/>
        <end position="97"/>
    </location>
</feature>
<dbReference type="AlphaFoldDB" id="A0A1R0GM93"/>
<comment type="subcellular location">
    <subcellularLocation>
        <location evidence="1">Nucleus</location>
    </subcellularLocation>
</comment>
<dbReference type="GO" id="GO:0000398">
    <property type="term" value="P:mRNA splicing, via spliceosome"/>
    <property type="evidence" value="ECO:0007669"/>
    <property type="project" value="TreeGrafter"/>
</dbReference>
<gene>
    <name evidence="5" type="ORF">AYI68_g7976</name>
</gene>
<reference evidence="5 6" key="1">
    <citation type="journal article" date="2016" name="Mol. Biol. Evol.">
        <title>Genome-Wide Survey of Gut Fungi (Harpellales) Reveals the First Horizontally Transferred Ubiquitin Gene from a Mosquito Host.</title>
        <authorList>
            <person name="Wang Y."/>
            <person name="White M.M."/>
            <person name="Kvist S."/>
            <person name="Moncalvo J.M."/>
        </authorList>
    </citation>
    <scope>NUCLEOTIDE SEQUENCE [LARGE SCALE GENOMIC DNA]</scope>
    <source>
        <strain evidence="5 6">ALG-7-W6</strain>
    </source>
</reference>
<dbReference type="InterPro" id="IPR010756">
    <property type="entry name" value="Tls1-like"/>
</dbReference>
<dbReference type="EMBL" id="LSSL01007452">
    <property type="protein sequence ID" value="OLY77989.1"/>
    <property type="molecule type" value="Genomic_DNA"/>
</dbReference>
<feature type="region of interest" description="Disordered" evidence="4">
    <location>
        <begin position="1"/>
        <end position="25"/>
    </location>
</feature>
<sequence length="187" mass="20716">MSFKRRKIPEKVRASRSALDSPDLSTIHLDLDGNDDSSPKISLDEILLLQKSRDRNKGLESTQLISKKVVDVQDDENLKDTPPPVAEPEKSTSSILGLDTFTGQTNALDANKNMMDYIQAQMSKLKETGDKEETEKVDTNSESLKINEYDMLYNLPGNKVKSNSKEGNVSTSLAMLTSIPEVDLGLQ</sequence>
<dbReference type="Pfam" id="PF07052">
    <property type="entry name" value="Hep_59"/>
    <property type="match status" value="1"/>
</dbReference>
<dbReference type="Proteomes" id="UP000187455">
    <property type="component" value="Unassembled WGS sequence"/>
</dbReference>
<evidence type="ECO:0000313" key="6">
    <source>
        <dbReference type="Proteomes" id="UP000187455"/>
    </source>
</evidence>